<gene>
    <name evidence="1" type="ORF">CLO192961_LOCUS208398</name>
</gene>
<comment type="caution">
    <text evidence="1">The sequence shown here is derived from an EMBL/GenBank/DDBJ whole genome shotgun (WGS) entry which is preliminary data.</text>
</comment>
<dbReference type="Proteomes" id="UP000766486">
    <property type="component" value="Unassembled WGS sequence"/>
</dbReference>
<reference evidence="1 2" key="1">
    <citation type="submission" date="2019-06" db="EMBL/GenBank/DDBJ databases">
        <authorList>
            <person name="Broberg M."/>
        </authorList>
    </citation>
    <scope>NUCLEOTIDE SEQUENCE [LARGE SCALE GENOMIC DNA]</scope>
</reference>
<proteinExistence type="predicted"/>
<sequence length="581" mass="65140">MVLSRFLSVEKRKLTDGWDYVPRNHLTRVCTPESVAEANLLIQLFLDNGASPRRPAGRVLYHGRECDGPLEAAIATGVPSLVKLIFQHGPADPSHPENAGFTKIIRQALSLDRAPYDLGRHRLNPLGDRLLATLQAVGFPVTEIIVGLSLLPTAVYEAVKRNKYKIETDGSLLTMIRAGVNVDDNGPGQLCPLSQVVAASTFRTDDHLADDENISEDEAGDSLDAAERQYICTLLNKGANIDNPAFGPQGFTPLFIATAEHVPCHVFRTLIRAGGDRTGQRQLFPGEPSFTLLQCLFMGMPAPTRTHDINWPERLIQVDLRDKEYMSIRAKKKVKFNVWLRKELEHGLRSPFSSFYVDDNKHILTWAIERLDGLQLMDAISILYPLYYRTRRDEDEQHPLLTMFREQERQGYLSIGTLGQTFAVLKSIVSNMRADDGQAQEKAGHPEYPPLGYTNQDGETVIHLVCQLHVHVPTVKTFNLIRGTCGRAFDFDSEFWRDGRRGNPDVMFGSATPEGNPAGLSVSHSTIKEVATKYYIQDRRQNIAKIINYLLAHSPKSALWARDKNGISAYMHAKNHGHRQM</sequence>
<dbReference type="InterPro" id="IPR036770">
    <property type="entry name" value="Ankyrin_rpt-contain_sf"/>
</dbReference>
<organism evidence="1 2">
    <name type="scientific">Bionectria ochroleuca</name>
    <name type="common">Gliocladium roseum</name>
    <dbReference type="NCBI Taxonomy" id="29856"/>
    <lineage>
        <taxon>Eukaryota</taxon>
        <taxon>Fungi</taxon>
        <taxon>Dikarya</taxon>
        <taxon>Ascomycota</taxon>
        <taxon>Pezizomycotina</taxon>
        <taxon>Sordariomycetes</taxon>
        <taxon>Hypocreomycetidae</taxon>
        <taxon>Hypocreales</taxon>
        <taxon>Bionectriaceae</taxon>
        <taxon>Clonostachys</taxon>
    </lineage>
</organism>
<keyword evidence="2" id="KW-1185">Reference proteome</keyword>
<dbReference type="Gene3D" id="1.25.40.20">
    <property type="entry name" value="Ankyrin repeat-containing domain"/>
    <property type="match status" value="1"/>
</dbReference>
<evidence type="ECO:0000313" key="2">
    <source>
        <dbReference type="Proteomes" id="UP000766486"/>
    </source>
</evidence>
<name>A0ABY6UB91_BIOOC</name>
<evidence type="ECO:0000313" key="1">
    <source>
        <dbReference type="EMBL" id="VUC27286.1"/>
    </source>
</evidence>
<accession>A0ABY6UB91</accession>
<protein>
    <submittedName>
        <fullName evidence="1">Uncharacterized protein</fullName>
    </submittedName>
</protein>
<dbReference type="EMBL" id="CABFNS010000767">
    <property type="protein sequence ID" value="VUC27286.1"/>
    <property type="molecule type" value="Genomic_DNA"/>
</dbReference>